<proteinExistence type="predicted"/>
<sequence>MKREENDPELLVNSADMGLTGYFLYKLYPTSIIYTISNFHVWERIRDFIVHKDITLSTH</sequence>
<accession>A0A644U6M9</accession>
<protein>
    <submittedName>
        <fullName evidence="1">Uncharacterized protein</fullName>
    </submittedName>
</protein>
<gene>
    <name evidence="1" type="ORF">SDC9_20412</name>
</gene>
<organism evidence="1">
    <name type="scientific">bioreactor metagenome</name>
    <dbReference type="NCBI Taxonomy" id="1076179"/>
    <lineage>
        <taxon>unclassified sequences</taxon>
        <taxon>metagenomes</taxon>
        <taxon>ecological metagenomes</taxon>
    </lineage>
</organism>
<comment type="caution">
    <text evidence="1">The sequence shown here is derived from an EMBL/GenBank/DDBJ whole genome shotgun (WGS) entry which is preliminary data.</text>
</comment>
<dbReference type="AlphaFoldDB" id="A0A644U6M9"/>
<name>A0A644U6M9_9ZZZZ</name>
<evidence type="ECO:0000313" key="1">
    <source>
        <dbReference type="EMBL" id="MPL74597.1"/>
    </source>
</evidence>
<dbReference type="EMBL" id="VSSQ01000081">
    <property type="protein sequence ID" value="MPL74597.1"/>
    <property type="molecule type" value="Genomic_DNA"/>
</dbReference>
<reference evidence="1" key="1">
    <citation type="submission" date="2019-08" db="EMBL/GenBank/DDBJ databases">
        <authorList>
            <person name="Kucharzyk K."/>
            <person name="Murdoch R.W."/>
            <person name="Higgins S."/>
            <person name="Loffler F."/>
        </authorList>
    </citation>
    <scope>NUCLEOTIDE SEQUENCE</scope>
</reference>